<dbReference type="InterPro" id="IPR001173">
    <property type="entry name" value="Glyco_trans_2-like"/>
</dbReference>
<dbReference type="Pfam" id="PF00535">
    <property type="entry name" value="Glycos_transf_2"/>
    <property type="match status" value="1"/>
</dbReference>
<proteinExistence type="predicted"/>
<dbReference type="PANTHER" id="PTHR22916:SF3">
    <property type="entry name" value="UDP-GLCNAC:BETAGAL BETA-1,3-N-ACETYLGLUCOSAMINYLTRANSFERASE-LIKE PROTEIN 1"/>
    <property type="match status" value="1"/>
</dbReference>
<comment type="caution">
    <text evidence="2">The sequence shown here is derived from an EMBL/GenBank/DDBJ whole genome shotgun (WGS) entry which is preliminary data.</text>
</comment>
<dbReference type="SUPFAM" id="SSF53448">
    <property type="entry name" value="Nucleotide-diphospho-sugar transferases"/>
    <property type="match status" value="1"/>
</dbReference>
<organism evidence="2">
    <name type="scientific">Fervidobacterium thailandense</name>
    <dbReference type="NCBI Taxonomy" id="1008305"/>
    <lineage>
        <taxon>Bacteria</taxon>
        <taxon>Thermotogati</taxon>
        <taxon>Thermotogota</taxon>
        <taxon>Thermotogae</taxon>
        <taxon>Thermotogales</taxon>
        <taxon>Fervidobacteriaceae</taxon>
        <taxon>Fervidobacterium</taxon>
    </lineage>
</organism>
<gene>
    <name evidence="2" type="ORF">ENT77_08795</name>
</gene>
<feature type="domain" description="Glycosyltransferase 2-like" evidence="1">
    <location>
        <begin position="1"/>
        <end position="116"/>
    </location>
</feature>
<dbReference type="CDD" id="cd00761">
    <property type="entry name" value="Glyco_tranf_GTA_type"/>
    <property type="match status" value="1"/>
</dbReference>
<dbReference type="EMBL" id="DSZY01000044">
    <property type="protein sequence ID" value="HGU41267.1"/>
    <property type="molecule type" value="Genomic_DNA"/>
</dbReference>
<dbReference type="GO" id="GO:0016758">
    <property type="term" value="F:hexosyltransferase activity"/>
    <property type="evidence" value="ECO:0007669"/>
    <property type="project" value="UniProtKB-ARBA"/>
</dbReference>
<dbReference type="Gene3D" id="3.90.550.10">
    <property type="entry name" value="Spore Coat Polysaccharide Biosynthesis Protein SpsA, Chain A"/>
    <property type="match status" value="1"/>
</dbReference>
<keyword evidence="2" id="KW-0808">Transferase</keyword>
<name>A0A7C5RJ43_9BACT</name>
<reference evidence="2" key="1">
    <citation type="journal article" date="2020" name="mSystems">
        <title>Genome- and Community-Level Interaction Insights into Carbon Utilization and Element Cycling Functions of Hydrothermarchaeota in Hydrothermal Sediment.</title>
        <authorList>
            <person name="Zhou Z."/>
            <person name="Liu Y."/>
            <person name="Xu W."/>
            <person name="Pan J."/>
            <person name="Luo Z.H."/>
            <person name="Li M."/>
        </authorList>
    </citation>
    <scope>NUCLEOTIDE SEQUENCE [LARGE SCALE GENOMIC DNA]</scope>
    <source>
        <strain evidence="2">SpSt-609</strain>
    </source>
</reference>
<protein>
    <submittedName>
        <fullName evidence="2">Glycosyltransferase family 2 protein</fullName>
    </submittedName>
</protein>
<dbReference type="PANTHER" id="PTHR22916">
    <property type="entry name" value="GLYCOSYLTRANSFERASE"/>
    <property type="match status" value="1"/>
</dbReference>
<dbReference type="InterPro" id="IPR029044">
    <property type="entry name" value="Nucleotide-diphossugar_trans"/>
</dbReference>
<sequence>MYNVERFIGATLRSILRQNRDDIEVIIVNDGSKDSSRSVAESILKGSALHWTIVDQPNSGVSAARNTGLEYATGRFIKFVDGGDLLSDDPLNVLEREIVRTGADVVFGNYVLKTPKGKNNF</sequence>
<dbReference type="AlphaFoldDB" id="A0A7C5RJ43"/>
<accession>A0A7C5RJ43</accession>
<evidence type="ECO:0000313" key="2">
    <source>
        <dbReference type="EMBL" id="HGU41267.1"/>
    </source>
</evidence>
<evidence type="ECO:0000259" key="1">
    <source>
        <dbReference type="Pfam" id="PF00535"/>
    </source>
</evidence>